<evidence type="ECO:0000256" key="1">
    <source>
        <dbReference type="ARBA" id="ARBA00005656"/>
    </source>
</evidence>
<proteinExistence type="inferred from homology"/>
<name>A0A9D2CDI3_9FIRM</name>
<dbReference type="GO" id="GO:0016746">
    <property type="term" value="F:acyltransferase activity"/>
    <property type="evidence" value="ECO:0007669"/>
    <property type="project" value="UniProtKB-KW"/>
</dbReference>
<gene>
    <name evidence="5" type="ORF">H9826_01305</name>
</gene>
<reference evidence="5" key="2">
    <citation type="submission" date="2021-04" db="EMBL/GenBank/DDBJ databases">
        <authorList>
            <person name="Gilroy R."/>
        </authorList>
    </citation>
    <scope>NUCLEOTIDE SEQUENCE</scope>
    <source>
        <strain evidence="5">CHK33-7979</strain>
    </source>
</reference>
<dbReference type="PIRSF" id="PIRSF000428">
    <property type="entry name" value="P_Ac_trans"/>
    <property type="match status" value="1"/>
</dbReference>
<keyword evidence="2" id="KW-0808">Transferase</keyword>
<evidence type="ECO:0000313" key="5">
    <source>
        <dbReference type="EMBL" id="HIY72598.1"/>
    </source>
</evidence>
<dbReference type="InterPro" id="IPR050500">
    <property type="entry name" value="Phos_Acetyltrans/Butyryltrans"/>
</dbReference>
<dbReference type="Gene3D" id="3.40.718.10">
    <property type="entry name" value="Isopropylmalate Dehydrogenase"/>
    <property type="match status" value="1"/>
</dbReference>
<dbReference type="Pfam" id="PF01515">
    <property type="entry name" value="PTA_PTB"/>
    <property type="match status" value="1"/>
</dbReference>
<dbReference type="SUPFAM" id="SSF53659">
    <property type="entry name" value="Isocitrate/Isopropylmalate dehydrogenase-like"/>
    <property type="match status" value="1"/>
</dbReference>
<dbReference type="EMBL" id="DXCX01000015">
    <property type="protein sequence ID" value="HIY72598.1"/>
    <property type="molecule type" value="Genomic_DNA"/>
</dbReference>
<organism evidence="5 6">
    <name type="scientific">Candidatus Intestinimonas merdavium</name>
    <dbReference type="NCBI Taxonomy" id="2838622"/>
    <lineage>
        <taxon>Bacteria</taxon>
        <taxon>Bacillati</taxon>
        <taxon>Bacillota</taxon>
        <taxon>Clostridia</taxon>
        <taxon>Eubacteriales</taxon>
        <taxon>Intestinimonas</taxon>
    </lineage>
</organism>
<dbReference type="InterPro" id="IPR002505">
    <property type="entry name" value="PTA_PTB"/>
</dbReference>
<comment type="similarity">
    <text evidence="1">Belongs to the phosphate acetyltransferase and butyryltransferase family.</text>
</comment>
<accession>A0A9D2CDI3</accession>
<evidence type="ECO:0000256" key="3">
    <source>
        <dbReference type="ARBA" id="ARBA00023315"/>
    </source>
</evidence>
<sequence>MELKNFDAILERVPKMSRPMRVILAGSDGENMLKGLFAAQEKGLVQPVLVGDRARTITVLEQFGLEKEPYTMVDTPPGHNMTQMAIDIINSGDGDVLMRGNIPTRDFLMPVLDGKNGLRTERLMSHVSLASLPEYPKLLALSDMTVIIKPNMTQKKAIIKNTADALKAFGYENPKLALLSLVEQVTFHMQDTVEAQRLVAEQKQKPFADCELWGPIAYDLILSKEAARLKHYDCPWSGGGFDGIIAPDLSTANTLVKSWLIHAHAVTCGAVVGAKVPIALTSRSANADETYLSLVFCAVLDAWRKKNKAEQG</sequence>
<evidence type="ECO:0000313" key="6">
    <source>
        <dbReference type="Proteomes" id="UP000886824"/>
    </source>
</evidence>
<keyword evidence="3" id="KW-0012">Acyltransferase</keyword>
<reference evidence="5" key="1">
    <citation type="journal article" date="2021" name="PeerJ">
        <title>Extensive microbial diversity within the chicken gut microbiome revealed by metagenomics and culture.</title>
        <authorList>
            <person name="Gilroy R."/>
            <person name="Ravi A."/>
            <person name="Getino M."/>
            <person name="Pursley I."/>
            <person name="Horton D.L."/>
            <person name="Alikhan N.F."/>
            <person name="Baker D."/>
            <person name="Gharbi K."/>
            <person name="Hall N."/>
            <person name="Watson M."/>
            <person name="Adriaenssens E.M."/>
            <person name="Foster-Nyarko E."/>
            <person name="Jarju S."/>
            <person name="Secka A."/>
            <person name="Antonio M."/>
            <person name="Oren A."/>
            <person name="Chaudhuri R.R."/>
            <person name="La Ragione R."/>
            <person name="Hildebrand F."/>
            <person name="Pallen M.J."/>
        </authorList>
    </citation>
    <scope>NUCLEOTIDE SEQUENCE</scope>
    <source>
        <strain evidence="5">CHK33-7979</strain>
    </source>
</reference>
<dbReference type="AlphaFoldDB" id="A0A9D2CDI3"/>
<dbReference type="PANTHER" id="PTHR43356:SF2">
    <property type="entry name" value="PHOSPHATE ACETYLTRANSFERASE"/>
    <property type="match status" value="1"/>
</dbReference>
<feature type="domain" description="Phosphate acetyl/butaryl transferase" evidence="4">
    <location>
        <begin position="80"/>
        <end position="291"/>
    </location>
</feature>
<dbReference type="InterPro" id="IPR012147">
    <property type="entry name" value="P_Ac_Bu_trans"/>
</dbReference>
<evidence type="ECO:0000256" key="2">
    <source>
        <dbReference type="ARBA" id="ARBA00022679"/>
    </source>
</evidence>
<comment type="caution">
    <text evidence="5">The sequence shown here is derived from an EMBL/GenBank/DDBJ whole genome shotgun (WGS) entry which is preliminary data.</text>
</comment>
<protein>
    <recommendedName>
        <fullName evidence="4">Phosphate acetyl/butaryl transferase domain-containing protein</fullName>
    </recommendedName>
</protein>
<dbReference type="PANTHER" id="PTHR43356">
    <property type="entry name" value="PHOSPHATE ACETYLTRANSFERASE"/>
    <property type="match status" value="1"/>
</dbReference>
<evidence type="ECO:0000259" key="4">
    <source>
        <dbReference type="Pfam" id="PF01515"/>
    </source>
</evidence>
<dbReference type="Proteomes" id="UP000886824">
    <property type="component" value="Unassembled WGS sequence"/>
</dbReference>